<dbReference type="EMBL" id="JBDFQZ010000009">
    <property type="protein sequence ID" value="KAK9690664.1"/>
    <property type="molecule type" value="Genomic_DNA"/>
</dbReference>
<gene>
    <name evidence="2" type="ORF">RND81_09G144900</name>
</gene>
<protein>
    <submittedName>
        <fullName evidence="2">Uncharacterized protein</fullName>
    </submittedName>
</protein>
<comment type="similarity">
    <text evidence="1">Belongs to the ARG7 family.</text>
</comment>
<dbReference type="InterPro" id="IPR003676">
    <property type="entry name" value="SAUR_fam"/>
</dbReference>
<dbReference type="GO" id="GO:0009733">
    <property type="term" value="P:response to auxin"/>
    <property type="evidence" value="ECO:0007669"/>
    <property type="project" value="InterPro"/>
</dbReference>
<evidence type="ECO:0000313" key="2">
    <source>
        <dbReference type="EMBL" id="KAK9690664.1"/>
    </source>
</evidence>
<name>A0AAW1IKT6_SAPOF</name>
<sequence length="229" mass="26984">MGTCFQMVTSQNKKPTYPPAWFGSCRTYFHMVLHKVTIIQETFNSYVFWCIARKTYLQLVLSSFKPFLQYQFHIILPFSEVHRIFFFYRFPNSNMISNKKLIKMARKWQKFAAASRRKISWPRTNVADKGYFFIYANDGKRFMIPLAYLKSEIIQQLFRMAEEEFGLTSDGPITLPCDSIVMEYAISVLERHLTEDLQRAFILSFAECCSSSATLRLHEDHVKQQLLVC</sequence>
<accession>A0AAW1IKT6</accession>
<dbReference type="Pfam" id="PF02519">
    <property type="entry name" value="Auxin_inducible"/>
    <property type="match status" value="1"/>
</dbReference>
<evidence type="ECO:0000256" key="1">
    <source>
        <dbReference type="ARBA" id="ARBA00006974"/>
    </source>
</evidence>
<reference evidence="2" key="1">
    <citation type="submission" date="2024-03" db="EMBL/GenBank/DDBJ databases">
        <title>WGS assembly of Saponaria officinalis var. Norfolk2.</title>
        <authorList>
            <person name="Jenkins J."/>
            <person name="Shu S."/>
            <person name="Grimwood J."/>
            <person name="Barry K."/>
            <person name="Goodstein D."/>
            <person name="Schmutz J."/>
            <person name="Leebens-Mack J."/>
            <person name="Osbourn A."/>
        </authorList>
    </citation>
    <scope>NUCLEOTIDE SEQUENCE [LARGE SCALE GENOMIC DNA]</scope>
    <source>
        <strain evidence="2">JIC</strain>
    </source>
</reference>
<proteinExistence type="inferred from homology"/>
<evidence type="ECO:0000313" key="3">
    <source>
        <dbReference type="Proteomes" id="UP001443914"/>
    </source>
</evidence>
<dbReference type="PANTHER" id="PTHR31175:SF82">
    <property type="entry name" value="AUXIN-RESPONSIVE PROTEIN SAUR65"/>
    <property type="match status" value="1"/>
</dbReference>
<keyword evidence="3" id="KW-1185">Reference proteome</keyword>
<dbReference type="Proteomes" id="UP001443914">
    <property type="component" value="Unassembled WGS sequence"/>
</dbReference>
<dbReference type="PANTHER" id="PTHR31175">
    <property type="entry name" value="AUXIN-RESPONSIVE FAMILY PROTEIN"/>
    <property type="match status" value="1"/>
</dbReference>
<organism evidence="2 3">
    <name type="scientific">Saponaria officinalis</name>
    <name type="common">Common soapwort</name>
    <name type="synonym">Lychnis saponaria</name>
    <dbReference type="NCBI Taxonomy" id="3572"/>
    <lineage>
        <taxon>Eukaryota</taxon>
        <taxon>Viridiplantae</taxon>
        <taxon>Streptophyta</taxon>
        <taxon>Embryophyta</taxon>
        <taxon>Tracheophyta</taxon>
        <taxon>Spermatophyta</taxon>
        <taxon>Magnoliopsida</taxon>
        <taxon>eudicotyledons</taxon>
        <taxon>Gunneridae</taxon>
        <taxon>Pentapetalae</taxon>
        <taxon>Caryophyllales</taxon>
        <taxon>Caryophyllaceae</taxon>
        <taxon>Caryophylleae</taxon>
        <taxon>Saponaria</taxon>
    </lineage>
</organism>
<comment type="caution">
    <text evidence="2">The sequence shown here is derived from an EMBL/GenBank/DDBJ whole genome shotgun (WGS) entry which is preliminary data.</text>
</comment>
<dbReference type="AlphaFoldDB" id="A0AAW1IKT6"/>